<feature type="coiled-coil region" evidence="6">
    <location>
        <begin position="78"/>
        <end position="124"/>
    </location>
</feature>
<evidence type="ECO:0000256" key="4">
    <source>
        <dbReference type="ARBA" id="ARBA00023054"/>
    </source>
</evidence>
<feature type="compositionally biased region" description="Basic and acidic residues" evidence="7">
    <location>
        <begin position="228"/>
        <end position="259"/>
    </location>
</feature>
<dbReference type="GO" id="GO:0051301">
    <property type="term" value="P:cell division"/>
    <property type="evidence" value="ECO:0007669"/>
    <property type="project" value="UniProtKB-KW"/>
</dbReference>
<comment type="caution">
    <text evidence="8">The sequence shown here is derived from an EMBL/GenBank/DDBJ whole genome shotgun (WGS) entry which is preliminary data.</text>
</comment>
<dbReference type="Pfam" id="PF05103">
    <property type="entry name" value="DivIVA"/>
    <property type="match status" value="1"/>
</dbReference>
<feature type="region of interest" description="Disordered" evidence="7">
    <location>
        <begin position="178"/>
        <end position="259"/>
    </location>
</feature>
<evidence type="ECO:0000256" key="1">
    <source>
        <dbReference type="ARBA" id="ARBA00004496"/>
    </source>
</evidence>
<dbReference type="InterPro" id="IPR019933">
    <property type="entry name" value="DivIVA_domain"/>
</dbReference>
<comment type="subcellular location">
    <subcellularLocation>
        <location evidence="1">Cytoplasm</location>
    </subcellularLocation>
</comment>
<dbReference type="NCBIfam" id="TIGR03544">
    <property type="entry name" value="DivI1A_domain"/>
    <property type="match status" value="1"/>
</dbReference>
<name>A0A9D1Z2B6_9FIRM</name>
<proteinExistence type="predicted"/>
<dbReference type="InterPro" id="IPR007793">
    <property type="entry name" value="DivIVA_fam"/>
</dbReference>
<dbReference type="PANTHER" id="PTHR35794">
    <property type="entry name" value="CELL DIVISION PROTEIN DIVIVA"/>
    <property type="match status" value="1"/>
</dbReference>
<keyword evidence="3" id="KW-0132">Cell division</keyword>
<evidence type="ECO:0000313" key="8">
    <source>
        <dbReference type="EMBL" id="HIY72350.1"/>
    </source>
</evidence>
<sequence length="259" mass="28845">MLTPQEVSEHAFAKAGFGGYNMAMVDEFLDQLTEDYTTLYKENAVLKSKMKVLVDKVEEYRSTEEAMRKTLLTAQRMADELVKEAQESKAAIVRQAEEEAKARVQGLRREVEAEQLRLTAAQNATTAYVAKLKELYQHELNYLGSLGKLSPEPPAPADPVETAAEEIQANMDRIVQEEVPTPAESEGAPSQEDQRPGGLYSDLTASLLNREEGKTEPEHPAAAAAEPPKSRTVPEDEEPTKRLSIDLEHLQFGKDYQIK</sequence>
<keyword evidence="2" id="KW-0963">Cytoplasm</keyword>
<reference evidence="8" key="2">
    <citation type="submission" date="2021-04" db="EMBL/GenBank/DDBJ databases">
        <authorList>
            <person name="Gilroy R."/>
        </authorList>
    </citation>
    <scope>NUCLEOTIDE SEQUENCE</scope>
    <source>
        <strain evidence="8">CHK33-7979</strain>
    </source>
</reference>
<organism evidence="8 9">
    <name type="scientific">Candidatus Intestinimonas merdavium</name>
    <dbReference type="NCBI Taxonomy" id="2838622"/>
    <lineage>
        <taxon>Bacteria</taxon>
        <taxon>Bacillati</taxon>
        <taxon>Bacillota</taxon>
        <taxon>Clostridia</taxon>
        <taxon>Eubacteriales</taxon>
        <taxon>Intestinimonas</taxon>
    </lineage>
</organism>
<gene>
    <name evidence="8" type="ORF">H9826_00030</name>
</gene>
<dbReference type="PANTHER" id="PTHR35794:SF1">
    <property type="entry name" value="CELL CYCLE PROTEIN GPSB"/>
    <property type="match status" value="1"/>
</dbReference>
<protein>
    <submittedName>
        <fullName evidence="8">DivIVA domain-containing protein</fullName>
    </submittedName>
</protein>
<accession>A0A9D1Z2B6</accession>
<dbReference type="Gene3D" id="6.10.250.660">
    <property type="match status" value="1"/>
</dbReference>
<dbReference type="Proteomes" id="UP000886824">
    <property type="component" value="Unassembled WGS sequence"/>
</dbReference>
<evidence type="ECO:0000256" key="2">
    <source>
        <dbReference type="ARBA" id="ARBA00022490"/>
    </source>
</evidence>
<dbReference type="EMBL" id="DXCX01000001">
    <property type="protein sequence ID" value="HIY72350.1"/>
    <property type="molecule type" value="Genomic_DNA"/>
</dbReference>
<evidence type="ECO:0000256" key="5">
    <source>
        <dbReference type="ARBA" id="ARBA00023306"/>
    </source>
</evidence>
<keyword evidence="4 6" id="KW-0175">Coiled coil</keyword>
<keyword evidence="5" id="KW-0131">Cell cycle</keyword>
<evidence type="ECO:0000256" key="7">
    <source>
        <dbReference type="SAM" id="MobiDB-lite"/>
    </source>
</evidence>
<evidence type="ECO:0000256" key="3">
    <source>
        <dbReference type="ARBA" id="ARBA00022618"/>
    </source>
</evidence>
<feature type="compositionally biased region" description="Basic and acidic residues" evidence="7">
    <location>
        <begin position="209"/>
        <end position="219"/>
    </location>
</feature>
<dbReference type="GO" id="GO:0005737">
    <property type="term" value="C:cytoplasm"/>
    <property type="evidence" value="ECO:0007669"/>
    <property type="project" value="UniProtKB-SubCell"/>
</dbReference>
<dbReference type="AlphaFoldDB" id="A0A9D1Z2B6"/>
<reference evidence="8" key="1">
    <citation type="journal article" date="2021" name="PeerJ">
        <title>Extensive microbial diversity within the chicken gut microbiome revealed by metagenomics and culture.</title>
        <authorList>
            <person name="Gilroy R."/>
            <person name="Ravi A."/>
            <person name="Getino M."/>
            <person name="Pursley I."/>
            <person name="Horton D.L."/>
            <person name="Alikhan N.F."/>
            <person name="Baker D."/>
            <person name="Gharbi K."/>
            <person name="Hall N."/>
            <person name="Watson M."/>
            <person name="Adriaenssens E.M."/>
            <person name="Foster-Nyarko E."/>
            <person name="Jarju S."/>
            <person name="Secka A."/>
            <person name="Antonio M."/>
            <person name="Oren A."/>
            <person name="Chaudhuri R.R."/>
            <person name="La Ragione R."/>
            <person name="Hildebrand F."/>
            <person name="Pallen M.J."/>
        </authorList>
    </citation>
    <scope>NUCLEOTIDE SEQUENCE</scope>
    <source>
        <strain evidence="8">CHK33-7979</strain>
    </source>
</reference>
<evidence type="ECO:0000313" key="9">
    <source>
        <dbReference type="Proteomes" id="UP000886824"/>
    </source>
</evidence>
<evidence type="ECO:0000256" key="6">
    <source>
        <dbReference type="SAM" id="Coils"/>
    </source>
</evidence>